<accession>A0ACB0Y412</accession>
<comment type="caution">
    <text evidence="1">The sequence shown here is derived from an EMBL/GenBank/DDBJ whole genome shotgun (WGS) entry which is preliminary data.</text>
</comment>
<sequence length="144" mass="17389">MTKTLTNQIEKVQKFYTLHALRKCKRSKIAYQDRLKIFDLESLSLRRTLYDLTLIYKIINHFTSINPKTLITFSSRTKRNKHKQQIQILRKTSKTENWIINRCTNTWNSLPENIINSKTPKQFWILLKNHLLKAKEINNTFIYY</sequence>
<name>A0ACB0Y412_MELEN</name>
<gene>
    <name evidence="1" type="ORF">MENTE1834_LOCUS7068</name>
</gene>
<protein>
    <submittedName>
        <fullName evidence="1">Uncharacterized protein</fullName>
    </submittedName>
</protein>
<dbReference type="Proteomes" id="UP001497535">
    <property type="component" value="Unassembled WGS sequence"/>
</dbReference>
<evidence type="ECO:0000313" key="2">
    <source>
        <dbReference type="Proteomes" id="UP001497535"/>
    </source>
</evidence>
<reference evidence="1" key="1">
    <citation type="submission" date="2023-11" db="EMBL/GenBank/DDBJ databases">
        <authorList>
            <person name="Poullet M."/>
        </authorList>
    </citation>
    <scope>NUCLEOTIDE SEQUENCE</scope>
    <source>
        <strain evidence="1">E1834</strain>
    </source>
</reference>
<proteinExistence type="predicted"/>
<organism evidence="1 2">
    <name type="scientific">Meloidogyne enterolobii</name>
    <name type="common">Root-knot nematode worm</name>
    <name type="synonym">Meloidogyne mayaguensis</name>
    <dbReference type="NCBI Taxonomy" id="390850"/>
    <lineage>
        <taxon>Eukaryota</taxon>
        <taxon>Metazoa</taxon>
        <taxon>Ecdysozoa</taxon>
        <taxon>Nematoda</taxon>
        <taxon>Chromadorea</taxon>
        <taxon>Rhabditida</taxon>
        <taxon>Tylenchina</taxon>
        <taxon>Tylenchomorpha</taxon>
        <taxon>Tylenchoidea</taxon>
        <taxon>Meloidogynidae</taxon>
        <taxon>Meloidogyninae</taxon>
        <taxon>Meloidogyne</taxon>
    </lineage>
</organism>
<dbReference type="EMBL" id="CAVMJV010000005">
    <property type="protein sequence ID" value="CAK5029963.1"/>
    <property type="molecule type" value="Genomic_DNA"/>
</dbReference>
<keyword evidence="2" id="KW-1185">Reference proteome</keyword>
<evidence type="ECO:0000313" key="1">
    <source>
        <dbReference type="EMBL" id="CAK5029963.1"/>
    </source>
</evidence>